<reference evidence="4" key="1">
    <citation type="submission" date="2016-10" db="EMBL/GenBank/DDBJ databases">
        <authorList>
            <person name="Varghese N."/>
            <person name="Submissions S."/>
        </authorList>
    </citation>
    <scope>NUCLEOTIDE SEQUENCE [LARGE SCALE GENOMIC DNA]</scope>
    <source>
        <strain evidence="4">CGMCC 1.12397</strain>
    </source>
</reference>
<dbReference type="EMBL" id="QQST01000001">
    <property type="protein sequence ID" value="RDI72151.1"/>
    <property type="molecule type" value="Genomic_DNA"/>
</dbReference>
<dbReference type="Proteomes" id="UP000199289">
    <property type="component" value="Unassembled WGS sequence"/>
</dbReference>
<reference evidence="3" key="2">
    <citation type="submission" date="2016-10" db="EMBL/GenBank/DDBJ databases">
        <authorList>
            <person name="de Groot N.N."/>
        </authorList>
    </citation>
    <scope>NUCLEOTIDE SEQUENCE [LARGE SCALE GENOMIC DNA]</scope>
    <source>
        <strain evidence="3">CGMCC 1.12397</strain>
    </source>
</reference>
<dbReference type="OrthoDB" id="282628at2157"/>
<organism evidence="3 4">
    <name type="scientific">Halopelagius longus</name>
    <dbReference type="NCBI Taxonomy" id="1236180"/>
    <lineage>
        <taxon>Archaea</taxon>
        <taxon>Methanobacteriati</taxon>
        <taxon>Methanobacteriota</taxon>
        <taxon>Stenosarchaea group</taxon>
        <taxon>Halobacteria</taxon>
        <taxon>Halobacteriales</taxon>
        <taxon>Haloferacaceae</taxon>
    </lineage>
</organism>
<protein>
    <submittedName>
        <fullName evidence="3">Uncharacterized protein</fullName>
    </submittedName>
</protein>
<evidence type="ECO:0000313" key="5">
    <source>
        <dbReference type="Proteomes" id="UP000255421"/>
    </source>
</evidence>
<reference evidence="2 5" key="3">
    <citation type="submission" date="2018-07" db="EMBL/GenBank/DDBJ databases">
        <title>Genome sequence of extremly halophilic archaeon Halopelagius longus strain BC12-B1.</title>
        <authorList>
            <person name="Zhang X."/>
        </authorList>
    </citation>
    <scope>NUCLEOTIDE SEQUENCE [LARGE SCALE GENOMIC DNA]</scope>
    <source>
        <strain evidence="2 5">BC12-B1</strain>
    </source>
</reference>
<feature type="compositionally biased region" description="Polar residues" evidence="1">
    <location>
        <begin position="1"/>
        <end position="12"/>
    </location>
</feature>
<evidence type="ECO:0000256" key="1">
    <source>
        <dbReference type="SAM" id="MobiDB-lite"/>
    </source>
</evidence>
<evidence type="ECO:0000313" key="2">
    <source>
        <dbReference type="EMBL" id="RDI72151.1"/>
    </source>
</evidence>
<dbReference type="AlphaFoldDB" id="A0A1H0XX95"/>
<name>A0A1H0XX95_9EURY</name>
<dbReference type="EMBL" id="FNKQ01000001">
    <property type="protein sequence ID" value="SDQ07520.1"/>
    <property type="molecule type" value="Genomic_DNA"/>
</dbReference>
<accession>A0A1H0XX95</accession>
<dbReference type="RefSeq" id="WP_092531749.1">
    <property type="nucleotide sequence ID" value="NZ_FNKQ01000001.1"/>
</dbReference>
<proteinExistence type="predicted"/>
<feature type="region of interest" description="Disordered" evidence="1">
    <location>
        <begin position="1"/>
        <end position="21"/>
    </location>
</feature>
<sequence length="114" mass="12596">MQRTSDQPSNGPQPGDSPKELRQALRDATALLNDDVEQPQSFFVAMQYGNGTDYIHAHADSNDDQLNQKVYDLFSPLAVHVQQVAEAANADPEKVLECTAEILDSIEEPERLGE</sequence>
<evidence type="ECO:0000313" key="3">
    <source>
        <dbReference type="EMBL" id="SDQ07520.1"/>
    </source>
</evidence>
<evidence type="ECO:0000313" key="4">
    <source>
        <dbReference type="Proteomes" id="UP000199289"/>
    </source>
</evidence>
<keyword evidence="5" id="KW-1185">Reference proteome</keyword>
<gene>
    <name evidence="2" type="ORF">DWB78_10740</name>
    <name evidence="3" type="ORF">SAMN05216278_0256</name>
</gene>
<dbReference type="Proteomes" id="UP000255421">
    <property type="component" value="Unassembled WGS sequence"/>
</dbReference>